<dbReference type="AlphaFoldDB" id="A0A0M3JA95"/>
<keyword evidence="1" id="KW-0472">Membrane</keyword>
<reference evidence="4" key="1">
    <citation type="submission" date="2017-02" db="UniProtKB">
        <authorList>
            <consortium name="WormBaseParasite"/>
        </authorList>
    </citation>
    <scope>IDENTIFICATION</scope>
</reference>
<evidence type="ECO:0000256" key="1">
    <source>
        <dbReference type="SAM" id="Phobius"/>
    </source>
</evidence>
<gene>
    <name evidence="2" type="ORF">ASIM_LOCUS4326</name>
</gene>
<keyword evidence="3" id="KW-1185">Reference proteome</keyword>
<proteinExistence type="predicted"/>
<protein>
    <submittedName>
        <fullName evidence="4">DUF356 domain-containing protein</fullName>
    </submittedName>
</protein>
<dbReference type="Proteomes" id="UP000267096">
    <property type="component" value="Unassembled WGS sequence"/>
</dbReference>
<evidence type="ECO:0000313" key="2">
    <source>
        <dbReference type="EMBL" id="VDK23603.1"/>
    </source>
</evidence>
<dbReference type="EMBL" id="UYRR01007434">
    <property type="protein sequence ID" value="VDK23603.1"/>
    <property type="molecule type" value="Genomic_DNA"/>
</dbReference>
<keyword evidence="1" id="KW-0812">Transmembrane</keyword>
<evidence type="ECO:0000313" key="4">
    <source>
        <dbReference type="WBParaSite" id="ASIM_0000451501-mRNA-1"/>
    </source>
</evidence>
<keyword evidence="1" id="KW-1133">Transmembrane helix</keyword>
<sequence>MAPTAMSPGSSAAERVFKEVVEKRCVVVYTDRDAELQKIIDTLTNRNETVELLKISRIAAKNVLNVVQRERMPLAFIKVYISLSFSIVLLLFYL</sequence>
<evidence type="ECO:0000313" key="3">
    <source>
        <dbReference type="Proteomes" id="UP000267096"/>
    </source>
</evidence>
<organism evidence="4">
    <name type="scientific">Anisakis simplex</name>
    <name type="common">Herring worm</name>
    <dbReference type="NCBI Taxonomy" id="6269"/>
    <lineage>
        <taxon>Eukaryota</taxon>
        <taxon>Metazoa</taxon>
        <taxon>Ecdysozoa</taxon>
        <taxon>Nematoda</taxon>
        <taxon>Chromadorea</taxon>
        <taxon>Rhabditida</taxon>
        <taxon>Spirurina</taxon>
        <taxon>Ascaridomorpha</taxon>
        <taxon>Ascaridoidea</taxon>
        <taxon>Anisakidae</taxon>
        <taxon>Anisakis</taxon>
        <taxon>Anisakis simplex complex</taxon>
    </lineage>
</organism>
<name>A0A0M3JA95_ANISI</name>
<reference evidence="2 3" key="2">
    <citation type="submission" date="2018-11" db="EMBL/GenBank/DDBJ databases">
        <authorList>
            <consortium name="Pathogen Informatics"/>
        </authorList>
    </citation>
    <scope>NUCLEOTIDE SEQUENCE [LARGE SCALE GENOMIC DNA]</scope>
</reference>
<feature type="transmembrane region" description="Helical" evidence="1">
    <location>
        <begin position="74"/>
        <end position="93"/>
    </location>
</feature>
<dbReference type="WBParaSite" id="ASIM_0000451501-mRNA-1">
    <property type="protein sequence ID" value="ASIM_0000451501-mRNA-1"/>
    <property type="gene ID" value="ASIM_0000451501"/>
</dbReference>
<accession>A0A0M3JA95</accession>